<evidence type="ECO:0000313" key="9">
    <source>
        <dbReference type="EMBL" id="RCI71692.1"/>
    </source>
</evidence>
<dbReference type="PANTHER" id="PTHR43654:SF1">
    <property type="entry name" value="ISOPENTENYL PHOSPHATE KINASE"/>
    <property type="match status" value="1"/>
</dbReference>
<evidence type="ECO:0000256" key="7">
    <source>
        <dbReference type="ARBA" id="ARBA00022840"/>
    </source>
</evidence>
<dbReference type="SMART" id="SM00359">
    <property type="entry name" value="PUA"/>
    <property type="match status" value="1"/>
</dbReference>
<keyword evidence="1" id="KW-0963">Cytoplasm</keyword>
<evidence type="ECO:0000256" key="3">
    <source>
        <dbReference type="ARBA" id="ARBA00022650"/>
    </source>
</evidence>
<dbReference type="Gene3D" id="2.30.130.10">
    <property type="entry name" value="PUA domain"/>
    <property type="match status" value="1"/>
</dbReference>
<evidence type="ECO:0000256" key="2">
    <source>
        <dbReference type="ARBA" id="ARBA00022605"/>
    </source>
</evidence>
<dbReference type="GO" id="GO:0005524">
    <property type="term" value="F:ATP binding"/>
    <property type="evidence" value="ECO:0007669"/>
    <property type="project" value="UniProtKB-KW"/>
</dbReference>
<dbReference type="InterPro" id="IPR002478">
    <property type="entry name" value="PUA"/>
</dbReference>
<dbReference type="PROSITE" id="PS50890">
    <property type="entry name" value="PUA"/>
    <property type="match status" value="1"/>
</dbReference>
<proteinExistence type="predicted"/>
<dbReference type="Proteomes" id="UP000253594">
    <property type="component" value="Unassembled WGS sequence"/>
</dbReference>
<keyword evidence="5" id="KW-0547">Nucleotide-binding</keyword>
<comment type="caution">
    <text evidence="9">The sequence shown here is derived from an EMBL/GenBank/DDBJ whole genome shotgun (WGS) entry which is preliminary data.</text>
</comment>
<accession>A0A367M308</accession>
<evidence type="ECO:0000259" key="8">
    <source>
        <dbReference type="SMART" id="SM00359"/>
    </source>
</evidence>
<gene>
    <name evidence="9" type="ORF">DT376_27725</name>
</gene>
<dbReference type="PANTHER" id="PTHR43654">
    <property type="entry name" value="GLUTAMATE 5-KINASE"/>
    <property type="match status" value="1"/>
</dbReference>
<dbReference type="AlphaFoldDB" id="A0A367M308"/>
<keyword evidence="4" id="KW-0808">Transferase</keyword>
<keyword evidence="6 9" id="KW-0418">Kinase</keyword>
<keyword evidence="2" id="KW-0028">Amino-acid biosynthesis</keyword>
<feature type="domain" description="PUA" evidence="8">
    <location>
        <begin position="53"/>
        <end position="136"/>
    </location>
</feature>
<dbReference type="InterPro" id="IPR015947">
    <property type="entry name" value="PUA-like_sf"/>
</dbReference>
<keyword evidence="3" id="KW-0641">Proline biosynthesis</keyword>
<name>A0A367M308_PSEAI</name>
<dbReference type="GO" id="GO:0004349">
    <property type="term" value="F:glutamate 5-kinase activity"/>
    <property type="evidence" value="ECO:0007669"/>
    <property type="project" value="TreeGrafter"/>
</dbReference>
<dbReference type="GO" id="GO:0003723">
    <property type="term" value="F:RNA binding"/>
    <property type="evidence" value="ECO:0007669"/>
    <property type="project" value="InterPro"/>
</dbReference>
<keyword evidence="7" id="KW-0067">ATP-binding</keyword>
<evidence type="ECO:0000256" key="6">
    <source>
        <dbReference type="ARBA" id="ARBA00022777"/>
    </source>
</evidence>
<reference evidence="9 10" key="1">
    <citation type="submission" date="2018-07" db="EMBL/GenBank/DDBJ databases">
        <title>Mechanisms of high-level aminoglycoside resistance among Gram-negative pathogens in Brazil.</title>
        <authorList>
            <person name="Ballaben A.S."/>
            <person name="Darini A.L.C."/>
            <person name="Doi Y."/>
        </authorList>
    </citation>
    <scope>NUCLEOTIDE SEQUENCE [LARGE SCALE GENOMIC DNA]</scope>
    <source>
        <strain evidence="9 10">B2-305</strain>
    </source>
</reference>
<dbReference type="FunFam" id="2.30.130.10:FF:000003">
    <property type="entry name" value="Glutamate 5-kinase"/>
    <property type="match status" value="1"/>
</dbReference>
<dbReference type="SUPFAM" id="SSF88697">
    <property type="entry name" value="PUA domain-like"/>
    <property type="match status" value="1"/>
</dbReference>
<feature type="non-terminal residue" evidence="9">
    <location>
        <position position="1"/>
    </location>
</feature>
<dbReference type="GO" id="GO:0008652">
    <property type="term" value="P:amino acid biosynthetic process"/>
    <property type="evidence" value="ECO:0007669"/>
    <property type="project" value="UniProtKB-KW"/>
</dbReference>
<dbReference type="Pfam" id="PF01472">
    <property type="entry name" value="PUA"/>
    <property type="match status" value="1"/>
</dbReference>
<dbReference type="CDD" id="cd21157">
    <property type="entry name" value="PUA_G5K"/>
    <property type="match status" value="1"/>
</dbReference>
<evidence type="ECO:0000256" key="1">
    <source>
        <dbReference type="ARBA" id="ARBA00022490"/>
    </source>
</evidence>
<dbReference type="EMBL" id="QORE01001275">
    <property type="protein sequence ID" value="RCI71692.1"/>
    <property type="molecule type" value="Genomic_DNA"/>
</dbReference>
<dbReference type="GO" id="GO:0005829">
    <property type="term" value="C:cytosol"/>
    <property type="evidence" value="ECO:0007669"/>
    <property type="project" value="TreeGrafter"/>
</dbReference>
<evidence type="ECO:0000313" key="10">
    <source>
        <dbReference type="Proteomes" id="UP000253594"/>
    </source>
</evidence>
<organism evidence="9 10">
    <name type="scientific">Pseudomonas aeruginosa</name>
    <dbReference type="NCBI Taxonomy" id="287"/>
    <lineage>
        <taxon>Bacteria</taxon>
        <taxon>Pseudomonadati</taxon>
        <taxon>Pseudomonadota</taxon>
        <taxon>Gammaproteobacteria</taxon>
        <taxon>Pseudomonadales</taxon>
        <taxon>Pseudomonadaceae</taxon>
        <taxon>Pseudomonas</taxon>
    </lineage>
</organism>
<evidence type="ECO:0000256" key="4">
    <source>
        <dbReference type="ARBA" id="ARBA00022679"/>
    </source>
</evidence>
<evidence type="ECO:0000256" key="5">
    <source>
        <dbReference type="ARBA" id="ARBA00022741"/>
    </source>
</evidence>
<sequence>MCIRDSTVIVGGRIERVLDRLRAGERLGTLLTPDRSRKAARKQWLAGHLQMRGTLVLDDGAVKAVSQDHKSLLPVGVKAVQGSFRRGEMVVCVDQGGREVARGLVNYSALEAQKILGQPTDAIEALLGYVDGPELVHRDNLVLV</sequence>
<dbReference type="InterPro" id="IPR036974">
    <property type="entry name" value="PUA_sf"/>
</dbReference>
<protein>
    <submittedName>
        <fullName evidence="9">Glutamate 5-kinase</fullName>
    </submittedName>
</protein>